<accession>A0AAV3NTD6</accession>
<dbReference type="PANTHER" id="PTHR33334">
    <property type="entry name" value="PROTEIN LNK1"/>
    <property type="match status" value="1"/>
</dbReference>
<dbReference type="InterPro" id="IPR039928">
    <property type="entry name" value="LNK"/>
</dbReference>
<feature type="region of interest" description="Disordered" evidence="1">
    <location>
        <begin position="139"/>
        <end position="172"/>
    </location>
</feature>
<evidence type="ECO:0000256" key="1">
    <source>
        <dbReference type="SAM" id="MobiDB-lite"/>
    </source>
</evidence>
<feature type="compositionally biased region" description="Polar residues" evidence="1">
    <location>
        <begin position="153"/>
        <end position="172"/>
    </location>
</feature>
<evidence type="ECO:0008006" key="4">
    <source>
        <dbReference type="Google" id="ProtNLM"/>
    </source>
</evidence>
<dbReference type="GO" id="GO:0006355">
    <property type="term" value="P:regulation of DNA-templated transcription"/>
    <property type="evidence" value="ECO:0007669"/>
    <property type="project" value="InterPro"/>
</dbReference>
<evidence type="ECO:0000313" key="2">
    <source>
        <dbReference type="EMBL" id="GAA0142223.1"/>
    </source>
</evidence>
<feature type="region of interest" description="Disordered" evidence="1">
    <location>
        <begin position="184"/>
        <end position="207"/>
    </location>
</feature>
<feature type="compositionally biased region" description="Polar residues" evidence="1">
    <location>
        <begin position="269"/>
        <end position="305"/>
    </location>
</feature>
<feature type="region of interest" description="Disordered" evidence="1">
    <location>
        <begin position="269"/>
        <end position="307"/>
    </location>
</feature>
<dbReference type="AlphaFoldDB" id="A0AAV3NTD6"/>
<dbReference type="PANTHER" id="PTHR33334:SF8">
    <property type="entry name" value="PROTEIN LNK1"/>
    <property type="match status" value="1"/>
</dbReference>
<comment type="caution">
    <text evidence="2">The sequence shown here is derived from an EMBL/GenBank/DDBJ whole genome shotgun (WGS) entry which is preliminary data.</text>
</comment>
<dbReference type="GO" id="GO:0007623">
    <property type="term" value="P:circadian rhythm"/>
    <property type="evidence" value="ECO:0007669"/>
    <property type="project" value="InterPro"/>
</dbReference>
<evidence type="ECO:0000313" key="3">
    <source>
        <dbReference type="Proteomes" id="UP001454036"/>
    </source>
</evidence>
<sequence length="502" mass="55328">MLEKKAWSIKADKEFRLGHCKSIDKKFTLASDNSFMDSLPPSSELSGKESILSEKTVAIRDSVVYRHCFPEAEGISFFDDSFDDLGKFEDVDRMFRSWDSTFGLGTGQENDLGWLSSSGAIGKSEDVLKSGVEFSFPDSISQKSMSENENKQRSNGMTCSGNESEEQNSSAISNWSGQLGSLSFLNETSDSGGTEKKDEVIPNGQLDEQIKQMKIQNQLENHKKDQYVGHDTFFYAADVPEAGLQSIKAPHSLGYLESDITFMSSEYSFASDQNSQHPAQSGIKTENSGPTSVSPNDSYTSNQMQAKDHEASSLHVVSLAASENGECMDRPKKLLASSTGIPKSMDFSAQVFMPTIISDEKPIHYSGKSHSNGVNLGSHQELDFSAAQDSSMSSGLHDISIEATSFRQLQFVMEQMDLRTKLCIRDSLYRLAQNAEQRHQFVQFNGGRIVDDSTLAETDTKFADLMDIETDTNPIDRSVAHLLFHRPAESPVLAGGDALSFN</sequence>
<proteinExistence type="predicted"/>
<protein>
    <recommendedName>
        <fullName evidence="4">Protein LNK1</fullName>
    </recommendedName>
</protein>
<reference evidence="2 3" key="1">
    <citation type="submission" date="2024-01" db="EMBL/GenBank/DDBJ databases">
        <title>The complete chloroplast genome sequence of Lithospermum erythrorhizon: insights into the phylogenetic relationship among Boraginaceae species and the maternal lineages of purple gromwells.</title>
        <authorList>
            <person name="Okada T."/>
            <person name="Watanabe K."/>
        </authorList>
    </citation>
    <scope>NUCLEOTIDE SEQUENCE [LARGE SCALE GENOMIC DNA]</scope>
</reference>
<organism evidence="2 3">
    <name type="scientific">Lithospermum erythrorhizon</name>
    <name type="common">Purple gromwell</name>
    <name type="synonym">Lithospermum officinale var. erythrorhizon</name>
    <dbReference type="NCBI Taxonomy" id="34254"/>
    <lineage>
        <taxon>Eukaryota</taxon>
        <taxon>Viridiplantae</taxon>
        <taxon>Streptophyta</taxon>
        <taxon>Embryophyta</taxon>
        <taxon>Tracheophyta</taxon>
        <taxon>Spermatophyta</taxon>
        <taxon>Magnoliopsida</taxon>
        <taxon>eudicotyledons</taxon>
        <taxon>Gunneridae</taxon>
        <taxon>Pentapetalae</taxon>
        <taxon>asterids</taxon>
        <taxon>lamiids</taxon>
        <taxon>Boraginales</taxon>
        <taxon>Boraginaceae</taxon>
        <taxon>Boraginoideae</taxon>
        <taxon>Lithospermeae</taxon>
        <taxon>Lithospermum</taxon>
    </lineage>
</organism>
<gene>
    <name evidence="2" type="ORF">LIER_03171</name>
</gene>
<name>A0AAV3NTD6_LITER</name>
<dbReference type="Proteomes" id="UP001454036">
    <property type="component" value="Unassembled WGS sequence"/>
</dbReference>
<keyword evidence="3" id="KW-1185">Reference proteome</keyword>
<dbReference type="EMBL" id="BAABME010000375">
    <property type="protein sequence ID" value="GAA0142223.1"/>
    <property type="molecule type" value="Genomic_DNA"/>
</dbReference>